<evidence type="ECO:0000313" key="2">
    <source>
        <dbReference type="Proteomes" id="UP001168821"/>
    </source>
</evidence>
<accession>A0AA38I6M3</accession>
<evidence type="ECO:0000313" key="1">
    <source>
        <dbReference type="EMBL" id="KAJ3649091.1"/>
    </source>
</evidence>
<gene>
    <name evidence="1" type="ORF">Zmor_020853</name>
</gene>
<sequence>MFVPPILIDVISTRGINKHISFLINKMCIVDKWVGVIPNLDTDIDFAGGCGGGDGGGDAFIPSRFVLDPLGSCLMLFLTYSQFGKFTFGDDSSPCFGLQLDNVITD</sequence>
<dbReference type="Proteomes" id="UP001168821">
    <property type="component" value="Unassembled WGS sequence"/>
</dbReference>
<name>A0AA38I6M3_9CUCU</name>
<dbReference type="EMBL" id="JALNTZ010000006">
    <property type="protein sequence ID" value="KAJ3649091.1"/>
    <property type="molecule type" value="Genomic_DNA"/>
</dbReference>
<dbReference type="AlphaFoldDB" id="A0AA38I6M3"/>
<proteinExistence type="predicted"/>
<organism evidence="1 2">
    <name type="scientific">Zophobas morio</name>
    <dbReference type="NCBI Taxonomy" id="2755281"/>
    <lineage>
        <taxon>Eukaryota</taxon>
        <taxon>Metazoa</taxon>
        <taxon>Ecdysozoa</taxon>
        <taxon>Arthropoda</taxon>
        <taxon>Hexapoda</taxon>
        <taxon>Insecta</taxon>
        <taxon>Pterygota</taxon>
        <taxon>Neoptera</taxon>
        <taxon>Endopterygota</taxon>
        <taxon>Coleoptera</taxon>
        <taxon>Polyphaga</taxon>
        <taxon>Cucujiformia</taxon>
        <taxon>Tenebrionidae</taxon>
        <taxon>Zophobas</taxon>
    </lineage>
</organism>
<reference evidence="1" key="1">
    <citation type="journal article" date="2023" name="G3 (Bethesda)">
        <title>Whole genome assemblies of Zophobas morio and Tenebrio molitor.</title>
        <authorList>
            <person name="Kaur S."/>
            <person name="Stinson S.A."/>
            <person name="diCenzo G.C."/>
        </authorList>
    </citation>
    <scope>NUCLEOTIDE SEQUENCE</scope>
    <source>
        <strain evidence="1">QUZm001</strain>
    </source>
</reference>
<comment type="caution">
    <text evidence="1">The sequence shown here is derived from an EMBL/GenBank/DDBJ whole genome shotgun (WGS) entry which is preliminary data.</text>
</comment>
<protein>
    <submittedName>
        <fullName evidence="1">Uncharacterized protein</fullName>
    </submittedName>
</protein>
<keyword evidence="2" id="KW-1185">Reference proteome</keyword>